<dbReference type="eggNOG" id="COG0463">
    <property type="taxonomic scope" value="Bacteria"/>
</dbReference>
<accession>D5XCX2</accession>
<dbReference type="GO" id="GO:0016740">
    <property type="term" value="F:transferase activity"/>
    <property type="evidence" value="ECO:0007669"/>
    <property type="project" value="UniProtKB-KW"/>
</dbReference>
<reference evidence="2 3" key="1">
    <citation type="submission" date="2010-05" db="EMBL/GenBank/DDBJ databases">
        <title>Complete sequence of Thermincola sp. JR.</title>
        <authorList>
            <consortium name="US DOE Joint Genome Institute"/>
            <person name="Lucas S."/>
            <person name="Copeland A."/>
            <person name="Lapidus A."/>
            <person name="Cheng J.-F."/>
            <person name="Bruce D."/>
            <person name="Goodwin L."/>
            <person name="Pitluck S."/>
            <person name="Chertkov O."/>
            <person name="Detter J.C."/>
            <person name="Han C."/>
            <person name="Tapia R."/>
            <person name="Land M."/>
            <person name="Hauser L."/>
            <person name="Kyrpides N."/>
            <person name="Mikhailova N."/>
            <person name="Hazen T.C."/>
            <person name="Woyke T."/>
        </authorList>
    </citation>
    <scope>NUCLEOTIDE SEQUENCE [LARGE SCALE GENOMIC DNA]</scope>
    <source>
        <strain evidence="2 3">JR</strain>
    </source>
</reference>
<dbReference type="OrthoDB" id="9810303at2"/>
<proteinExistence type="predicted"/>
<dbReference type="HOGENOM" id="CLU_1531821_0_0_9"/>
<dbReference type="EMBL" id="CP002028">
    <property type="protein sequence ID" value="ADG83648.1"/>
    <property type="molecule type" value="Genomic_DNA"/>
</dbReference>
<gene>
    <name evidence="2" type="ordered locus">TherJR_2816</name>
</gene>
<dbReference type="RefSeq" id="WP_013121638.1">
    <property type="nucleotide sequence ID" value="NC_014152.1"/>
</dbReference>
<evidence type="ECO:0000313" key="3">
    <source>
        <dbReference type="Proteomes" id="UP000002377"/>
    </source>
</evidence>
<protein>
    <submittedName>
        <fullName evidence="2">Glycosyl transferase family 2</fullName>
    </submittedName>
</protein>
<dbReference type="InterPro" id="IPR029044">
    <property type="entry name" value="Nucleotide-diphossugar_trans"/>
</dbReference>
<keyword evidence="2" id="KW-0808">Transferase</keyword>
<dbReference type="STRING" id="635013.TherJR_2816"/>
<dbReference type="AlphaFoldDB" id="D5XCX2"/>
<feature type="domain" description="Glycosyltransferase 2-like" evidence="1">
    <location>
        <begin position="41"/>
        <end position="109"/>
    </location>
</feature>
<organism evidence="2 3">
    <name type="scientific">Thermincola potens (strain JR)</name>
    <dbReference type="NCBI Taxonomy" id="635013"/>
    <lineage>
        <taxon>Bacteria</taxon>
        <taxon>Bacillati</taxon>
        <taxon>Bacillota</taxon>
        <taxon>Clostridia</taxon>
        <taxon>Eubacteriales</taxon>
        <taxon>Thermincolaceae</taxon>
        <taxon>Thermincola</taxon>
    </lineage>
</organism>
<dbReference type="Proteomes" id="UP000002377">
    <property type="component" value="Chromosome"/>
</dbReference>
<evidence type="ECO:0000259" key="1">
    <source>
        <dbReference type="Pfam" id="PF00535"/>
    </source>
</evidence>
<dbReference type="InterPro" id="IPR001173">
    <property type="entry name" value="Glyco_trans_2-like"/>
</dbReference>
<evidence type="ECO:0000313" key="2">
    <source>
        <dbReference type="EMBL" id="ADG83648.1"/>
    </source>
</evidence>
<name>D5XCX2_THEPJ</name>
<dbReference type="SUPFAM" id="SSF53448">
    <property type="entry name" value="Nucleotide-diphospho-sugar transferases"/>
    <property type="match status" value="1"/>
</dbReference>
<dbReference type="Pfam" id="PF00535">
    <property type="entry name" value="Glycos_transf_2"/>
    <property type="match status" value="1"/>
</dbReference>
<dbReference type="KEGG" id="tjr:TherJR_2816"/>
<dbReference type="Gene3D" id="3.90.550.10">
    <property type="entry name" value="Spore Coat Polysaccharide Biosynthesis Protein SpsA, Chain A"/>
    <property type="match status" value="1"/>
</dbReference>
<sequence length="175" mass="20480">MWTVLAVCITSLVIVAGLVMGMRKRFYNSSQPRHGFGPKFSLVLFVQNNEENLEWLVRRLMMLRYGNYEDFEILLFDRGSEDRTPQIAALLARDYPAIKLLASTRKMVGLYEEIWPAASGRVVLLEEVGDIHRCNQIMGRIKHYLKRKRVRSWDKSPKKIETTVEYKKTRQNDTI</sequence>
<keyword evidence="3" id="KW-1185">Reference proteome</keyword>